<dbReference type="EMBL" id="PQXL01000034">
    <property type="protein sequence ID" value="THV54118.1"/>
    <property type="molecule type" value="Genomic_DNA"/>
</dbReference>
<feature type="region of interest" description="Disordered" evidence="1">
    <location>
        <begin position="289"/>
        <end position="309"/>
    </location>
</feature>
<dbReference type="Proteomes" id="UP000308671">
    <property type="component" value="Unassembled WGS sequence"/>
</dbReference>
<dbReference type="OrthoDB" id="10457814at2759"/>
<proteinExistence type="predicted"/>
<accession>A0A4S8R836</accession>
<dbReference type="AlphaFoldDB" id="A0A4S8R836"/>
<reference evidence="2 3" key="1">
    <citation type="submission" date="2017-12" db="EMBL/GenBank/DDBJ databases">
        <title>Comparative genomics of Botrytis spp.</title>
        <authorList>
            <person name="Valero-Jimenez C.A."/>
            <person name="Tapia P."/>
            <person name="Veloso J."/>
            <person name="Silva-Moreno E."/>
            <person name="Staats M."/>
            <person name="Valdes J.H."/>
            <person name="Van Kan J.A.L."/>
        </authorList>
    </citation>
    <scope>NUCLEOTIDE SEQUENCE [LARGE SCALE GENOMIC DNA]</scope>
    <source>
        <strain evidence="2 3">MUCL435</strain>
    </source>
</reference>
<comment type="caution">
    <text evidence="2">The sequence shown here is derived from an EMBL/GenBank/DDBJ whole genome shotgun (WGS) entry which is preliminary data.</text>
</comment>
<keyword evidence="3" id="KW-1185">Reference proteome</keyword>
<protein>
    <submittedName>
        <fullName evidence="2">Uncharacterized protein</fullName>
    </submittedName>
</protein>
<evidence type="ECO:0000256" key="1">
    <source>
        <dbReference type="SAM" id="MobiDB-lite"/>
    </source>
</evidence>
<name>A0A4S8R836_9HELO</name>
<organism evidence="2 3">
    <name type="scientific">Botrytis galanthina</name>
    <dbReference type="NCBI Taxonomy" id="278940"/>
    <lineage>
        <taxon>Eukaryota</taxon>
        <taxon>Fungi</taxon>
        <taxon>Dikarya</taxon>
        <taxon>Ascomycota</taxon>
        <taxon>Pezizomycotina</taxon>
        <taxon>Leotiomycetes</taxon>
        <taxon>Helotiales</taxon>
        <taxon>Sclerotiniaceae</taxon>
        <taxon>Botrytis</taxon>
    </lineage>
</organism>
<evidence type="ECO:0000313" key="2">
    <source>
        <dbReference type="EMBL" id="THV54118.1"/>
    </source>
</evidence>
<evidence type="ECO:0000313" key="3">
    <source>
        <dbReference type="Proteomes" id="UP000308671"/>
    </source>
</evidence>
<gene>
    <name evidence="2" type="ORF">BGAL_0034g00390</name>
</gene>
<sequence length="390" mass="44222">MERQGTHKYVIIKSSTLKFVVYDRHLKPLRQPGCGHMLTLNLFQIFEQMRKLDGSGPPRSYQPQVVPRLSAGFERIDENHQPLAADDSSHQMRLFESALSALTSRLGSIDLQPVAQCENSAYRKRRSAGRFSGGPTLAYSTLADQELIERRDLRGDMVVAWWETPQQKTMEDPDTSDSEVKPPQKAGLRGLVRPENEAAIARWKFNRARTEKEHRAWKFMVLRQFTMHQLSVGGPACSYNNDYARGRKIKIQPNPNYKLDSQHSVSNILQDNSHHPIMTFRRQFQNDFIAPPRPLQPQQQQHSSATGYTSCSHLEQHGGNQDGGFVWMKIDGDGRCTVSGRASIDVNSQSCDCEVESIQGAGLKVSMLQVDLKSSEFLVFNFGRMDQDQD</sequence>